<sequence length="309" mass="35355">MRNNDEIEKVAHEFVRDCKQEMAQFPLYSVLNADQTGIQKELYGSRAHAFKGAKNVERLVQAKSSLTHSFTFLPMLFMNGTLGPKAYVKLAEPTGRIPPSRPIPAGITNLEVRAGKSHIMTKEDMCDWLKSCVFHPSLPKKLYLLLDHWPPFKDHDTIRKCAPPGYDITIRNIPPHATGLIQPLDVYFNLPWKNLLKKFTNYVINFHPEFLIAQRNNELCMVSALYHQISAREFQSFLQYPWKKSGYMDRDANEPEFTTPAEYCMGKATPEDCYISGCGELGCLKCARCQNWVCFDHLVVSQIHLCPLP</sequence>
<dbReference type="eggNOG" id="KOG3105">
    <property type="taxonomic scope" value="Eukaryota"/>
</dbReference>
<dbReference type="AlphaFoldDB" id="E3N621"/>
<reference evidence="2" key="1">
    <citation type="submission" date="2007-07" db="EMBL/GenBank/DDBJ databases">
        <title>PCAP assembly of the Caenorhabditis remanei genome.</title>
        <authorList>
            <consortium name="The Caenorhabditis remanei Sequencing Consortium"/>
            <person name="Wilson R.K."/>
        </authorList>
    </citation>
    <scope>NUCLEOTIDE SEQUENCE [LARGE SCALE GENOMIC DNA]</scope>
    <source>
        <strain evidence="2">PB4641</strain>
    </source>
</reference>
<keyword evidence="3" id="KW-1185">Reference proteome</keyword>
<dbReference type="InterPro" id="IPR007350">
    <property type="entry name" value="Transposase_Tc5_C"/>
</dbReference>
<accession>E3N621</accession>
<dbReference type="OMA" id="CTHYICF"/>
<protein>
    <recommendedName>
        <fullName evidence="1">Transposase Tc5 C-terminal domain-containing protein</fullName>
    </recommendedName>
</protein>
<evidence type="ECO:0000313" key="2">
    <source>
        <dbReference type="EMBL" id="EFO87452.1"/>
    </source>
</evidence>
<feature type="domain" description="Transposase Tc5 C-terminal" evidence="1">
    <location>
        <begin position="242"/>
        <end position="306"/>
    </location>
</feature>
<dbReference type="InParanoid" id="E3N621"/>
<dbReference type="Pfam" id="PF04236">
    <property type="entry name" value="Transp_Tc5_C"/>
    <property type="match status" value="1"/>
</dbReference>
<name>E3N621_CAERE</name>
<gene>
    <name evidence="2" type="ORF">CRE_30123</name>
</gene>
<organism evidence="3">
    <name type="scientific">Caenorhabditis remanei</name>
    <name type="common">Caenorhabditis vulgaris</name>
    <dbReference type="NCBI Taxonomy" id="31234"/>
    <lineage>
        <taxon>Eukaryota</taxon>
        <taxon>Metazoa</taxon>
        <taxon>Ecdysozoa</taxon>
        <taxon>Nematoda</taxon>
        <taxon>Chromadorea</taxon>
        <taxon>Rhabditida</taxon>
        <taxon>Rhabditina</taxon>
        <taxon>Rhabditomorpha</taxon>
        <taxon>Rhabditoidea</taxon>
        <taxon>Rhabditidae</taxon>
        <taxon>Peloderinae</taxon>
        <taxon>Caenorhabditis</taxon>
    </lineage>
</organism>
<dbReference type="Proteomes" id="UP000008281">
    <property type="component" value="Unassembled WGS sequence"/>
</dbReference>
<dbReference type="HOGENOM" id="CLU_079720_0_0_1"/>
<evidence type="ECO:0000259" key="1">
    <source>
        <dbReference type="Pfam" id="PF04236"/>
    </source>
</evidence>
<dbReference type="EMBL" id="DS268536">
    <property type="protein sequence ID" value="EFO87452.1"/>
    <property type="molecule type" value="Genomic_DNA"/>
</dbReference>
<evidence type="ECO:0000313" key="3">
    <source>
        <dbReference type="Proteomes" id="UP000008281"/>
    </source>
</evidence>
<proteinExistence type="predicted"/>
<dbReference type="OrthoDB" id="5876883at2759"/>